<protein>
    <submittedName>
        <fullName evidence="1">Uncharacterized protein</fullName>
    </submittedName>
</protein>
<dbReference type="RefSeq" id="WP_256707905.1">
    <property type="nucleotide sequence ID" value="NZ_CP101914.1"/>
</dbReference>
<gene>
    <name evidence="1" type="ORF">NP439_22120</name>
</gene>
<evidence type="ECO:0000313" key="1">
    <source>
        <dbReference type="EMBL" id="UUI02700.1"/>
    </source>
</evidence>
<dbReference type="Proteomes" id="UP001059773">
    <property type="component" value="Chromosome"/>
</dbReference>
<evidence type="ECO:0000313" key="2">
    <source>
        <dbReference type="Proteomes" id="UP001059773"/>
    </source>
</evidence>
<reference evidence="1" key="1">
    <citation type="submission" date="2022-07" db="EMBL/GenBank/DDBJ databases">
        <title>FELIX.</title>
        <authorList>
            <person name="Wan K.H."/>
            <person name="Park S."/>
            <person name="Lawrence Q."/>
            <person name="Eichenberger J.P."/>
            <person name="Booth B.W."/>
            <person name="Piaggio A.J."/>
            <person name="Chandler J.C."/>
            <person name="Franklin A.B."/>
            <person name="Celniker S.E."/>
        </authorList>
    </citation>
    <scope>NUCLEOTIDE SEQUENCE</scope>
    <source>
        <strain evidence="1">QA-1986 374</strain>
    </source>
</reference>
<name>A0ABY5JQY5_9BACI</name>
<keyword evidence="2" id="KW-1185">Reference proteome</keyword>
<accession>A0ABY5JQY5</accession>
<organism evidence="1 2">
    <name type="scientific">Oceanobacillus jeddahense</name>
    <dbReference type="NCBI Taxonomy" id="1462527"/>
    <lineage>
        <taxon>Bacteria</taxon>
        <taxon>Bacillati</taxon>
        <taxon>Bacillota</taxon>
        <taxon>Bacilli</taxon>
        <taxon>Bacillales</taxon>
        <taxon>Bacillaceae</taxon>
        <taxon>Oceanobacillus</taxon>
    </lineage>
</organism>
<dbReference type="EMBL" id="CP101914">
    <property type="protein sequence ID" value="UUI02700.1"/>
    <property type="molecule type" value="Genomic_DNA"/>
</dbReference>
<sequence>MKALMDIQMKLKTAYQQTNVRRLEYAVTYLIKMREADQEKYYFAMKKYKAYRKQMKKMQTVDGKSMKSNTTKPK</sequence>
<proteinExistence type="predicted"/>